<evidence type="ECO:0000313" key="2">
    <source>
        <dbReference type="EMBL" id="KAF8822456.1"/>
    </source>
</evidence>
<dbReference type="InterPro" id="IPR007834">
    <property type="entry name" value="DSS1_SEM1"/>
</dbReference>
<comment type="similarity">
    <text evidence="1">Belongs to the DSS1/SEM1 family.</text>
</comment>
<evidence type="ECO:0000313" key="3">
    <source>
        <dbReference type="Proteomes" id="UP000823046"/>
    </source>
</evidence>
<evidence type="ECO:0008006" key="4">
    <source>
        <dbReference type="Google" id="ProtNLM"/>
    </source>
</evidence>
<keyword evidence="3" id="KW-1185">Reference proteome</keyword>
<gene>
    <name evidence="2" type="ORF">IE077_003720</name>
</gene>
<comment type="caution">
    <text evidence="2">The sequence shown here is derived from an EMBL/GenBank/DDBJ whole genome shotgun (WGS) entry which is preliminary data.</text>
</comment>
<dbReference type="Proteomes" id="UP000823046">
    <property type="component" value="Unassembled WGS sequence"/>
</dbReference>
<evidence type="ECO:0000256" key="1">
    <source>
        <dbReference type="ARBA" id="ARBA00034491"/>
    </source>
</evidence>
<dbReference type="SMART" id="SM01385">
    <property type="entry name" value="DSS1_SEM1"/>
    <property type="match status" value="1"/>
</dbReference>
<sequence>MTMDNEAENPTVETTATAVMTNTVVTGEEEYIFDEPDDELEEFDEIGGTDNFVDPEVAEWDEHWDTTGWDDEDANDDFMGKLQQELEAYQRQQLAEKK</sequence>
<accession>A0ABQ7JEL8</accession>
<protein>
    <recommendedName>
        <fullName evidence="4">26S proteasome complex subunit SEM1</fullName>
    </recommendedName>
</protein>
<proteinExistence type="inferred from homology"/>
<reference evidence="2 3" key="1">
    <citation type="journal article" date="2020" name="bioRxiv">
        <title>Metabolic contributions of an alphaproteobacterial endosymbiont in the apicomplexan Cardiosporidium cionae.</title>
        <authorList>
            <person name="Hunter E.S."/>
            <person name="Paight C.J."/>
            <person name="Lane C.E."/>
        </authorList>
    </citation>
    <scope>NUCLEOTIDE SEQUENCE [LARGE SCALE GENOMIC DNA]</scope>
    <source>
        <strain evidence="2">ESH_2018</strain>
    </source>
</reference>
<dbReference type="EMBL" id="JADAQX010000053">
    <property type="protein sequence ID" value="KAF8822456.1"/>
    <property type="molecule type" value="Genomic_DNA"/>
</dbReference>
<organism evidence="2 3">
    <name type="scientific">Cardiosporidium cionae</name>
    <dbReference type="NCBI Taxonomy" id="476202"/>
    <lineage>
        <taxon>Eukaryota</taxon>
        <taxon>Sar</taxon>
        <taxon>Alveolata</taxon>
        <taxon>Apicomplexa</taxon>
        <taxon>Aconoidasida</taxon>
        <taxon>Nephromycida</taxon>
        <taxon>Cardiosporidium</taxon>
    </lineage>
</organism>
<name>A0ABQ7JEL8_9APIC</name>